<reference evidence="1" key="2">
    <citation type="journal article" date="2000" name="Genome Res.">
        <title>Normalization and subtraction of cap-trapper-selected cDNAs to prepare full-length cDNA libraries for rapid discovery of new genes.</title>
        <authorList>
            <person name="Carninci P."/>
            <person name="Shibata Y."/>
            <person name="Hayatsu N."/>
            <person name="Sugahara Y."/>
            <person name="Shibata K."/>
            <person name="Itoh M."/>
            <person name="Konno H."/>
            <person name="Okazaki Y."/>
            <person name="Muramatsu M."/>
            <person name="Hayashizaki Y."/>
        </authorList>
    </citation>
    <scope>NUCLEOTIDE SEQUENCE</scope>
    <source>
        <strain evidence="1">C57BL/6J</strain>
        <tissue evidence="1">Mammary gland</tissue>
    </source>
</reference>
<organism evidence="1">
    <name type="scientific">Mus musculus</name>
    <name type="common">Mouse</name>
    <dbReference type="NCBI Taxonomy" id="10090"/>
    <lineage>
        <taxon>Eukaryota</taxon>
        <taxon>Metazoa</taxon>
        <taxon>Chordata</taxon>
        <taxon>Craniata</taxon>
        <taxon>Vertebrata</taxon>
        <taxon>Euteleostomi</taxon>
        <taxon>Mammalia</taxon>
        <taxon>Eutheria</taxon>
        <taxon>Euarchontoglires</taxon>
        <taxon>Glires</taxon>
        <taxon>Rodentia</taxon>
        <taxon>Myomorpha</taxon>
        <taxon>Muroidea</taxon>
        <taxon>Muridae</taxon>
        <taxon>Murinae</taxon>
        <taxon>Mus</taxon>
        <taxon>Mus</taxon>
    </lineage>
</organism>
<proteinExistence type="evidence at transcript level"/>
<reference evidence="1" key="3">
    <citation type="journal article" date="2000" name="Genome Res.">
        <title>RIKEN integrated sequence analysis (RISA) system--384-format sequencing pipeline with 384 multicapillary sequencer.</title>
        <authorList>
            <person name="Shibata K."/>
            <person name="Itoh M."/>
            <person name="Aizawa K."/>
            <person name="Nagaoka S."/>
            <person name="Sasaki N."/>
            <person name="Carninci P."/>
            <person name="Konno H."/>
            <person name="Akiyama J."/>
            <person name="Nishi K."/>
            <person name="Kitsunai T."/>
            <person name="Tashiro H."/>
            <person name="Itoh M."/>
            <person name="Sumi N."/>
            <person name="Ishii Y."/>
            <person name="Nakamura S."/>
            <person name="Hazama M."/>
            <person name="Nishine T."/>
            <person name="Harada A."/>
            <person name="Yamamoto R."/>
            <person name="Matsumoto H."/>
            <person name="Sakaguchi S."/>
            <person name="Ikegami T."/>
            <person name="Kashiwagi K."/>
            <person name="Fujiwake S."/>
            <person name="Inoue K."/>
            <person name="Togawa Y."/>
            <person name="Izawa M."/>
            <person name="Ohara E."/>
            <person name="Watahiki M."/>
            <person name="Yoneda Y."/>
            <person name="Ishikawa T."/>
            <person name="Ozawa K."/>
            <person name="Tanaka T."/>
            <person name="Matsuura S."/>
            <person name="Kawai J."/>
            <person name="Okazaki Y."/>
            <person name="Muramatsu M."/>
            <person name="Inoue Y."/>
            <person name="Kira A."/>
            <person name="Hayashizaki Y."/>
        </authorList>
    </citation>
    <scope>NUCLEOTIDE SEQUENCE</scope>
    <source>
        <strain evidence="1">C57BL/6J</strain>
        <tissue evidence="1">Mammary gland</tissue>
    </source>
</reference>
<dbReference type="AlphaFoldDB" id="Q8BVX0"/>
<reference evidence="1" key="7">
    <citation type="journal article" date="2005" name="Science">
        <title>The Transcriptional Landscape of the Mammalian Genome.</title>
        <authorList>
            <consortium name="The FANTOM Consortium"/>
            <consortium name="Riken Genome Exploration Research Group and Genome Science Group (Genome Network Project Core Group)"/>
        </authorList>
    </citation>
    <scope>NUCLEOTIDE SEQUENCE</scope>
    <source>
        <strain evidence="1">C57BL/6J</strain>
        <tissue evidence="1">Mammary gland</tissue>
    </source>
</reference>
<reference evidence="1" key="5">
    <citation type="journal article" date="2002" name="Nature">
        <title>Analysis of the mouse transcriptome based on functional annotation of 60,770 full-length cDNAs.</title>
        <authorList>
            <consortium name="The FANTOM Consortium and the RIKEN Genome Exploration Research Group Phase I and II Team"/>
        </authorList>
    </citation>
    <scope>NUCLEOTIDE SEQUENCE</scope>
    <source>
        <strain evidence="1">C57BL/6J</strain>
        <tissue evidence="1">Mammary gland</tissue>
    </source>
</reference>
<accession>Q8BVX0</accession>
<protein>
    <submittedName>
        <fullName evidence="1">Uncharacterized protein</fullName>
    </submittedName>
</protein>
<reference evidence="1" key="6">
    <citation type="submission" date="2002-04" db="EMBL/GenBank/DDBJ databases">
        <authorList>
            <person name="Adachi J."/>
            <person name="Aizawa K."/>
            <person name="Akimura T."/>
            <person name="Arakawa T."/>
            <person name="Bono H."/>
            <person name="Carninci P."/>
            <person name="Fukuda S."/>
            <person name="Furuno M."/>
            <person name="Hanagaki T."/>
            <person name="Hara A."/>
            <person name="Hashizume W."/>
            <person name="Hayashida K."/>
            <person name="Hayatsu N."/>
            <person name="Hiramoto K."/>
            <person name="Hiraoka T."/>
            <person name="Hirozane T."/>
            <person name="Hori F."/>
            <person name="Imotani K."/>
            <person name="Ishii Y."/>
            <person name="Itoh M."/>
            <person name="Kagawa I."/>
            <person name="Kasukawa T."/>
            <person name="Katoh H."/>
            <person name="Kawai J."/>
            <person name="Kojima Y."/>
            <person name="Kondo S."/>
            <person name="Konno H."/>
            <person name="Kouda M."/>
            <person name="Koya S."/>
            <person name="Kurihara C."/>
            <person name="Matsuyama T."/>
            <person name="Miyazaki A."/>
            <person name="Murata M."/>
            <person name="Nakamura M."/>
            <person name="Nishi K."/>
            <person name="Nomura K."/>
            <person name="Numazaki R."/>
            <person name="Ohno M."/>
            <person name="Ohsato N."/>
            <person name="Okazaki Y."/>
            <person name="Saito R."/>
            <person name="Saitoh H."/>
            <person name="Sakai C."/>
            <person name="Sakai K."/>
            <person name="Sakazume N."/>
            <person name="Sano H."/>
            <person name="Sasaki D."/>
            <person name="Shibata K."/>
            <person name="Shinagawa A."/>
            <person name="Shiraki T."/>
            <person name="Sogabe Y."/>
            <person name="Tagami M."/>
            <person name="Tagawa A."/>
            <person name="Takahashi F."/>
            <person name="Takaku-Akahira S."/>
            <person name="Takeda Y."/>
            <person name="Tanaka T."/>
            <person name="Tomaru A."/>
            <person name="Toya T."/>
            <person name="Yasunishi A."/>
            <person name="Muramatsu M."/>
            <person name="Hayashizaki Y."/>
        </authorList>
    </citation>
    <scope>NUCLEOTIDE SEQUENCE</scope>
    <source>
        <strain evidence="1">C57BL/6J</strain>
        <tissue evidence="1">Mammary gland</tissue>
    </source>
</reference>
<reference evidence="1" key="4">
    <citation type="journal article" date="2001" name="Nature">
        <title>Functional annotation of a full-length mouse cDNA collection.</title>
        <authorList>
            <consortium name="The RIKEN Genome Exploration Research Group Phase II Team and the FANTOM Consortium"/>
        </authorList>
    </citation>
    <scope>NUCLEOTIDE SEQUENCE</scope>
    <source>
        <strain evidence="1">C57BL/6J</strain>
        <tissue evidence="1">Mammary gland</tissue>
    </source>
</reference>
<dbReference type="EMBL" id="AK076230">
    <property type="protein sequence ID" value="BAC36264.1"/>
    <property type="molecule type" value="mRNA"/>
</dbReference>
<reference evidence="1" key="8">
    <citation type="journal article" date="2005" name="Science">
        <title>Antisense Transcription in the Mammalian Transcriptome.</title>
        <authorList>
            <consortium name="RIKEN Genome Exploration Research Group and Genome Science Group (Genome Network Project Core Group) and the FANTOM Consortium"/>
        </authorList>
    </citation>
    <scope>NUCLEOTIDE SEQUENCE</scope>
    <source>
        <strain evidence="1">C57BL/6J</strain>
        <tissue evidence="1">Mammary gland</tissue>
    </source>
</reference>
<reference evidence="1" key="1">
    <citation type="journal article" date="1999" name="Methods Enzymol.">
        <title>High-efficiency full-length cDNA cloning.</title>
        <authorList>
            <person name="Carninci P."/>
            <person name="Hayashizaki Y."/>
        </authorList>
    </citation>
    <scope>NUCLEOTIDE SEQUENCE</scope>
    <source>
        <strain evidence="1">C57BL/6J</strain>
        <tissue evidence="1">Mammary gland</tissue>
    </source>
</reference>
<evidence type="ECO:0000313" key="1">
    <source>
        <dbReference type="EMBL" id="BAC36264.1"/>
    </source>
</evidence>
<sequence>MASGSPCVPRCPTSPQRSFLAADWYLAWSYPLLSLPFLLASHLCSEVRVPGAVGQEAAGRSLRPDSGRCFLRWHLWAPPPLLRPSQRGLGVKSARGCCPGGESLVRD</sequence>
<name>Q8BVX0_MOUSE</name>